<dbReference type="OMA" id="MYSGITT"/>
<evidence type="ECO:0000256" key="1">
    <source>
        <dbReference type="ARBA" id="ARBA00004141"/>
    </source>
</evidence>
<dbReference type="FunFam" id="1.25.40.20:FF:000464">
    <property type="entry name" value="Ankyrin-like protein"/>
    <property type="match status" value="1"/>
</dbReference>
<feature type="compositionally biased region" description="Low complexity" evidence="8">
    <location>
        <begin position="10"/>
        <end position="21"/>
    </location>
</feature>
<dbReference type="KEGG" id="dosa:Os09g0343200"/>
<dbReference type="PANTHER" id="PTHR24186">
    <property type="entry name" value="PROTEIN PHOSPHATASE 1 REGULATORY SUBUNIT"/>
    <property type="match status" value="1"/>
</dbReference>
<dbReference type="InterPro" id="IPR036770">
    <property type="entry name" value="Ankyrin_rpt-contain_sf"/>
</dbReference>
<dbReference type="Proteomes" id="UP000000763">
    <property type="component" value="Chromosome 9"/>
</dbReference>
<evidence type="ECO:0000256" key="4">
    <source>
        <dbReference type="ARBA" id="ARBA00022989"/>
    </source>
</evidence>
<keyword evidence="6 9" id="KW-0472">Membrane</keyword>
<comment type="subcellular location">
    <subcellularLocation>
        <location evidence="1">Membrane</location>
        <topology evidence="1">Multi-pass membrane protein</topology>
    </subcellularLocation>
</comment>
<evidence type="ECO:0000256" key="2">
    <source>
        <dbReference type="ARBA" id="ARBA00022692"/>
    </source>
</evidence>
<dbReference type="PROSITE" id="PS50088">
    <property type="entry name" value="ANK_REPEAT"/>
    <property type="match status" value="2"/>
</dbReference>
<sequence>MMAASNGEEPPSTSMATSSSPLPMVAQLMVTTDRAVSQQLKDLVNKENSTTMVAALSLSREAYEVAMALKNGEEHRQGRCSGKGDAAAMLMMMASKKEDAAKPSTASMNPLLLSLASQGRLNDYDAESGMDLDGVTTEGNTALHVVATCGDGPGYLRSAGVIYSRSQHLMLVQNNNGDTPLHCAVRAGHSKMVDHLIDLVETKDNSPSSARLEELLRKENCRKETAFHDAVCIGNKDIITNLLKYYSELAGFLMDATGTSPLYLAVLHQQVDIAKLLHQMTDGNLSYSGPNRQNALHAAVLQDQVMTKMLLNWNNGLTEQSDENGSTPLHFAASLLRRGIYNTVIPVLRANPVQLYKQDSEGLYPIHVAASSGANLTVKSFIRERPEIAGLRDSKGRTFLHVAVERERWNVVVYACHTQSLARILNMQDNDGNTALHIAVKHGNKAIFCSLLMNKEVNLNISNNKGQTALDISQSKILAGYFYGWNPNKLILRALTFCNARGGCRRVDHLQEQYIIHQKQVDEVRESDKMTNSTQTLGIASVLIVTVTFGVMFAIPGGYKADDHNNGGTPTLAGSYIFDAFIMANTIAFICSSLAIINLMYSGMPMVSLPLRRRHFNISLLLAFSSVTSLGTAFALGMYLVLAPVTRCTAIAICAMMMIASLCLYTEPLNGVRFAIALYVRRGNRVLLVIAQILLIRTLITYWPCVIIFGWAAISTKDGHTRHG</sequence>
<keyword evidence="2 9" id="KW-0812">Transmembrane</keyword>
<evidence type="ECO:0000259" key="10">
    <source>
        <dbReference type="Pfam" id="PF13962"/>
    </source>
</evidence>
<dbReference type="PROSITE" id="PS50297">
    <property type="entry name" value="ANK_REP_REGION"/>
    <property type="match status" value="2"/>
</dbReference>
<evidence type="ECO:0000256" key="5">
    <source>
        <dbReference type="ARBA" id="ARBA00023043"/>
    </source>
</evidence>
<keyword evidence="5 7" id="KW-0040">ANK repeat</keyword>
<dbReference type="SMR" id="A0A0P0XKD2"/>
<feature type="repeat" description="ANK" evidence="7">
    <location>
        <begin position="431"/>
        <end position="464"/>
    </location>
</feature>
<dbReference type="GO" id="GO:0016020">
    <property type="term" value="C:membrane"/>
    <property type="evidence" value="ECO:0007669"/>
    <property type="project" value="UniProtKB-SubCell"/>
</dbReference>
<dbReference type="Pfam" id="PF00023">
    <property type="entry name" value="Ank"/>
    <property type="match status" value="1"/>
</dbReference>
<dbReference type="Gramene" id="Os09t0343200-01">
    <property type="protein sequence ID" value="Os09t0343200-01"/>
    <property type="gene ID" value="Os09g0343200"/>
</dbReference>
<protein>
    <submittedName>
        <fullName evidence="11">Os09g0343200 protein</fullName>
    </submittedName>
</protein>
<evidence type="ECO:0000256" key="6">
    <source>
        <dbReference type="ARBA" id="ARBA00023136"/>
    </source>
</evidence>
<dbReference type="InterPro" id="IPR002110">
    <property type="entry name" value="Ankyrin_rpt"/>
</dbReference>
<dbReference type="SMART" id="SM00248">
    <property type="entry name" value="ANK"/>
    <property type="match status" value="7"/>
</dbReference>
<dbReference type="Pfam" id="PF13857">
    <property type="entry name" value="Ank_5"/>
    <property type="match status" value="1"/>
</dbReference>
<evidence type="ECO:0000313" key="11">
    <source>
        <dbReference type="EMBL" id="BAF24841.1"/>
    </source>
</evidence>
<feature type="transmembrane region" description="Helical" evidence="9">
    <location>
        <begin position="620"/>
        <end position="642"/>
    </location>
</feature>
<feature type="region of interest" description="Disordered" evidence="8">
    <location>
        <begin position="1"/>
        <end position="21"/>
    </location>
</feature>
<dbReference type="KEGG" id="osa:4346790"/>
<evidence type="ECO:0000256" key="8">
    <source>
        <dbReference type="SAM" id="MobiDB-lite"/>
    </source>
</evidence>
<evidence type="ECO:0000256" key="3">
    <source>
        <dbReference type="ARBA" id="ARBA00022737"/>
    </source>
</evidence>
<dbReference type="EMBL" id="AP008215">
    <property type="protein sequence ID" value="BAF24841.1"/>
    <property type="molecule type" value="Genomic_DNA"/>
</dbReference>
<keyword evidence="4 9" id="KW-1133">Transmembrane helix</keyword>
<dbReference type="SUPFAM" id="SSF48403">
    <property type="entry name" value="Ankyrin repeat"/>
    <property type="match status" value="1"/>
</dbReference>
<gene>
    <name evidence="11" type="ordered locus">Os09g0343200</name>
</gene>
<feature type="transmembrane region" description="Helical" evidence="9">
    <location>
        <begin position="576"/>
        <end position="599"/>
    </location>
</feature>
<evidence type="ECO:0000313" key="12">
    <source>
        <dbReference type="Proteomes" id="UP000000763"/>
    </source>
</evidence>
<evidence type="ECO:0000256" key="9">
    <source>
        <dbReference type="SAM" id="Phobius"/>
    </source>
</evidence>
<proteinExistence type="predicted"/>
<accession>A0A0P0XKD2</accession>
<name>A0A0P0XKD2_ORYSJ</name>
<reference evidence="11 12" key="1">
    <citation type="journal article" date="2005" name="Nature">
        <title>The map-based sequence of the rice genome.</title>
        <authorList>
            <consortium name="International rice genome sequencing project (IRGSP)"/>
            <person name="Matsumoto T."/>
            <person name="Wu J."/>
            <person name="Kanamori H."/>
            <person name="Katayose Y."/>
            <person name="Fujisawa M."/>
            <person name="Namiki N."/>
            <person name="Mizuno H."/>
            <person name="Yamamoto K."/>
            <person name="Antonio B.A."/>
            <person name="Baba T."/>
            <person name="Sakata K."/>
            <person name="Nagamura Y."/>
            <person name="Aoki H."/>
            <person name="Arikawa K."/>
            <person name="Arita K."/>
            <person name="Bito T."/>
            <person name="Chiden Y."/>
            <person name="Fujitsuka N."/>
            <person name="Fukunaka R."/>
            <person name="Hamada M."/>
            <person name="Harada C."/>
            <person name="Hayashi A."/>
            <person name="Hijishita S."/>
            <person name="Honda M."/>
            <person name="Hosokawa S."/>
            <person name="Ichikawa Y."/>
            <person name="Idonuma A."/>
            <person name="Iijima M."/>
            <person name="Ikeda M."/>
            <person name="Ikeno M."/>
            <person name="Ito K."/>
            <person name="Ito S."/>
            <person name="Ito T."/>
            <person name="Ito Y."/>
            <person name="Ito Y."/>
            <person name="Iwabuchi A."/>
            <person name="Kamiya K."/>
            <person name="Karasawa W."/>
            <person name="Kurita K."/>
            <person name="Katagiri S."/>
            <person name="Kikuta A."/>
            <person name="Kobayashi H."/>
            <person name="Kobayashi N."/>
            <person name="Machita K."/>
            <person name="Maehara T."/>
            <person name="Masukawa M."/>
            <person name="Mizubayashi T."/>
            <person name="Mukai Y."/>
            <person name="Nagasaki H."/>
            <person name="Nagata Y."/>
            <person name="Naito S."/>
            <person name="Nakashima M."/>
            <person name="Nakama Y."/>
            <person name="Nakamichi Y."/>
            <person name="Nakamura M."/>
            <person name="Meguro A."/>
            <person name="Negishi M."/>
            <person name="Ohta I."/>
            <person name="Ohta T."/>
            <person name="Okamoto M."/>
            <person name="Ono N."/>
            <person name="Saji S."/>
            <person name="Sakaguchi M."/>
            <person name="Sakai K."/>
            <person name="Shibata M."/>
            <person name="Shimokawa T."/>
            <person name="Song J."/>
            <person name="Takazaki Y."/>
            <person name="Terasawa K."/>
            <person name="Tsugane M."/>
            <person name="Tsuji K."/>
            <person name="Ueda S."/>
            <person name="Waki K."/>
            <person name="Yamagata H."/>
            <person name="Yamamoto M."/>
            <person name="Yamamoto S."/>
            <person name="Yamane H."/>
            <person name="Yoshiki S."/>
            <person name="Yoshihara R."/>
            <person name="Yukawa K."/>
            <person name="Zhong H."/>
            <person name="Yano M."/>
            <person name="Yuan Q."/>
            <person name="Ouyang S."/>
            <person name="Liu J."/>
            <person name="Jones K.M."/>
            <person name="Gansberger K."/>
            <person name="Moffat K."/>
            <person name="Hill J."/>
            <person name="Bera J."/>
            <person name="Fadrosh D."/>
            <person name="Jin S."/>
            <person name="Johri S."/>
            <person name="Kim M."/>
            <person name="Overton L."/>
            <person name="Reardon M."/>
            <person name="Tsitrin T."/>
            <person name="Vuong H."/>
            <person name="Weaver B."/>
            <person name="Ciecko A."/>
            <person name="Tallon L."/>
            <person name="Jackson J."/>
            <person name="Pai G."/>
            <person name="Aken S.V."/>
            <person name="Utterback T."/>
            <person name="Reidmuller S."/>
            <person name="Feldblyum T."/>
            <person name="Hsiao J."/>
            <person name="Zismann V."/>
            <person name="Iobst S."/>
            <person name="de Vazeille A.R."/>
            <person name="Buell C.R."/>
            <person name="Ying K."/>
            <person name="Li Y."/>
            <person name="Lu T."/>
            <person name="Huang Y."/>
            <person name="Zhao Q."/>
            <person name="Feng Q."/>
            <person name="Zhang L."/>
            <person name="Zhu J."/>
            <person name="Weng Q."/>
            <person name="Mu J."/>
            <person name="Lu Y."/>
            <person name="Fan D."/>
            <person name="Liu Y."/>
            <person name="Guan J."/>
            <person name="Zhang Y."/>
            <person name="Yu S."/>
            <person name="Liu X."/>
            <person name="Zhang Y."/>
            <person name="Hong G."/>
            <person name="Han B."/>
            <person name="Choisne N."/>
            <person name="Demange N."/>
            <person name="Orjeda G."/>
            <person name="Samain S."/>
            <person name="Cattolico L."/>
            <person name="Pelletier E."/>
            <person name="Couloux A."/>
            <person name="Segurens B."/>
            <person name="Wincker P."/>
            <person name="D'Hont A."/>
            <person name="Scarpelli C."/>
            <person name="Weissenbach J."/>
            <person name="Salanoubat M."/>
            <person name="Quetier F."/>
            <person name="Yu Y."/>
            <person name="Kim H.R."/>
            <person name="Rambo T."/>
            <person name="Currie J."/>
            <person name="Collura K."/>
            <person name="Luo M."/>
            <person name="Yang T."/>
            <person name="Ammiraju J.S.S."/>
            <person name="Engler F."/>
            <person name="Soderlund C."/>
            <person name="Wing R.A."/>
            <person name="Palmer L.E."/>
            <person name="de la Bastide M."/>
            <person name="Spiegel L."/>
            <person name="Nascimento L."/>
            <person name="Zutavern T."/>
            <person name="O'Shaughnessy A."/>
            <person name="Dike S."/>
            <person name="Dedhia N."/>
            <person name="Preston R."/>
            <person name="Balija V."/>
            <person name="McCombie W.R."/>
            <person name="Chow T."/>
            <person name="Chen H."/>
            <person name="Chung M."/>
            <person name="Chen C."/>
            <person name="Shaw J."/>
            <person name="Wu H."/>
            <person name="Hsiao K."/>
            <person name="Chao Y."/>
            <person name="Chu M."/>
            <person name="Cheng C."/>
            <person name="Hour A."/>
            <person name="Lee P."/>
            <person name="Lin S."/>
            <person name="Lin Y."/>
            <person name="Liou J."/>
            <person name="Liu S."/>
            <person name="Hsing Y."/>
            <person name="Raghuvanshi S."/>
            <person name="Mohanty A."/>
            <person name="Bharti A.K."/>
            <person name="Gaur A."/>
            <person name="Gupta V."/>
            <person name="Kumar D."/>
            <person name="Ravi V."/>
            <person name="Vij S."/>
            <person name="Kapur A."/>
            <person name="Khurana P."/>
            <person name="Khurana P."/>
            <person name="Khurana J.P."/>
            <person name="Tyagi A.K."/>
            <person name="Gaikwad K."/>
            <person name="Singh A."/>
            <person name="Dalal V."/>
            <person name="Srivastava S."/>
            <person name="Dixit A."/>
            <person name="Pal A.K."/>
            <person name="Ghazi I.A."/>
            <person name="Yadav M."/>
            <person name="Pandit A."/>
            <person name="Bhargava A."/>
            <person name="Sureshbabu K."/>
            <person name="Batra K."/>
            <person name="Sharma T.R."/>
            <person name="Mohapatra T."/>
            <person name="Singh N.K."/>
            <person name="Messing J."/>
            <person name="Nelson A.B."/>
            <person name="Fuks G."/>
            <person name="Kavchok S."/>
            <person name="Keizer G."/>
            <person name="Linton E."/>
            <person name="Llaca V."/>
            <person name="Song R."/>
            <person name="Tanyolac B."/>
            <person name="Young S."/>
            <person name="Ho-Il K."/>
            <person name="Hahn J.H."/>
            <person name="Sangsakoo G."/>
            <person name="Vanavichit A."/>
            <person name="de Mattos Luiz.A.T."/>
            <person name="Zimmer P.D."/>
            <person name="Malone G."/>
            <person name="Dellagostin O."/>
            <person name="de Oliveira A.C."/>
            <person name="Bevan M."/>
            <person name="Bancroft I."/>
            <person name="Minx P."/>
            <person name="Cordum H."/>
            <person name="Wilson R."/>
            <person name="Cheng Z."/>
            <person name="Jin W."/>
            <person name="Jiang J."/>
            <person name="Leong S.A."/>
            <person name="Iwama H."/>
            <person name="Gojobori T."/>
            <person name="Itoh T."/>
            <person name="Niimura Y."/>
            <person name="Fujii Y."/>
            <person name="Habara T."/>
            <person name="Sakai H."/>
            <person name="Sato Y."/>
            <person name="Wilson G."/>
            <person name="Kumar K."/>
            <person name="McCouch S."/>
            <person name="Juretic N."/>
            <person name="Hoen D."/>
            <person name="Wright S."/>
            <person name="Bruskiewich R."/>
            <person name="Bureau T."/>
            <person name="Miyao A."/>
            <person name="Hirochika H."/>
            <person name="Nishikawa T."/>
            <person name="Kadowaki K."/>
            <person name="Sugiura M."/>
            <person name="Burr B."/>
            <person name="Sasaki T."/>
        </authorList>
    </citation>
    <scope>NUCLEOTIDE SEQUENCE [LARGE SCALE GENOMIC DNA]</scope>
    <source>
        <strain evidence="12">cv. Nipponbare</strain>
    </source>
</reference>
<dbReference type="PANTHER" id="PTHR24186:SF50">
    <property type="entry name" value="ANKYRIN REPEAT-CONTAINING PROTEIN ITN1-LIKE ISOFORM X1"/>
    <property type="match status" value="1"/>
</dbReference>
<feature type="domain" description="PGG" evidence="10">
    <location>
        <begin position="528"/>
        <end position="641"/>
    </location>
</feature>
<dbReference type="InterPro" id="IPR026961">
    <property type="entry name" value="PGG_dom"/>
</dbReference>
<feature type="repeat" description="ANK" evidence="7">
    <location>
        <begin position="176"/>
        <end position="198"/>
    </location>
</feature>
<dbReference type="OrthoDB" id="1847170at2759"/>
<feature type="transmembrane region" description="Helical" evidence="9">
    <location>
        <begin position="537"/>
        <end position="556"/>
    </location>
</feature>
<evidence type="ECO:0000256" key="7">
    <source>
        <dbReference type="PROSITE-ProRule" id="PRU00023"/>
    </source>
</evidence>
<organism evidence="11 12">
    <name type="scientific">Oryza sativa subsp. japonica</name>
    <name type="common">Rice</name>
    <dbReference type="NCBI Taxonomy" id="39947"/>
    <lineage>
        <taxon>Eukaryota</taxon>
        <taxon>Viridiplantae</taxon>
        <taxon>Streptophyta</taxon>
        <taxon>Embryophyta</taxon>
        <taxon>Tracheophyta</taxon>
        <taxon>Spermatophyta</taxon>
        <taxon>Magnoliopsida</taxon>
        <taxon>Liliopsida</taxon>
        <taxon>Poales</taxon>
        <taxon>Poaceae</taxon>
        <taxon>BOP clade</taxon>
        <taxon>Oryzoideae</taxon>
        <taxon>Oryzeae</taxon>
        <taxon>Oryzinae</taxon>
        <taxon>Oryza</taxon>
        <taxon>Oryza sativa</taxon>
    </lineage>
</organism>
<feature type="transmembrane region" description="Helical" evidence="9">
    <location>
        <begin position="648"/>
        <end position="665"/>
    </location>
</feature>
<feature type="transmembrane region" description="Helical" evidence="9">
    <location>
        <begin position="686"/>
        <end position="714"/>
    </location>
</feature>
<dbReference type="Pfam" id="PF12796">
    <property type="entry name" value="Ank_2"/>
    <property type="match status" value="1"/>
</dbReference>
<dbReference type="Pfam" id="PF13962">
    <property type="entry name" value="PGG"/>
    <property type="match status" value="1"/>
</dbReference>
<keyword evidence="3" id="KW-0677">Repeat</keyword>
<reference evidence="12" key="2">
    <citation type="journal article" date="2008" name="Nucleic Acids Res.">
        <title>The rice annotation project database (RAP-DB): 2008 update.</title>
        <authorList>
            <consortium name="The rice annotation project (RAP)"/>
        </authorList>
    </citation>
    <scope>GENOME REANNOTATION</scope>
    <source>
        <strain evidence="12">cv. Nipponbare</strain>
    </source>
</reference>
<dbReference type="Gene3D" id="1.25.40.20">
    <property type="entry name" value="Ankyrin repeat-containing domain"/>
    <property type="match status" value="3"/>
</dbReference>
<dbReference type="AlphaFoldDB" id="A0A0P0XKD2"/>